<evidence type="ECO:0000256" key="7">
    <source>
        <dbReference type="SAM" id="MobiDB-lite"/>
    </source>
</evidence>
<evidence type="ECO:0000256" key="4">
    <source>
        <dbReference type="ARBA" id="ARBA00022692"/>
    </source>
</evidence>
<keyword evidence="6 8" id="KW-0472">Membrane</keyword>
<reference evidence="10" key="1">
    <citation type="journal article" date="2015" name="Nature">
        <title>Complex archaea that bridge the gap between prokaryotes and eukaryotes.</title>
        <authorList>
            <person name="Spang A."/>
            <person name="Saw J.H."/>
            <person name="Jorgensen S.L."/>
            <person name="Zaremba-Niedzwiedzka K."/>
            <person name="Martijn J."/>
            <person name="Lind A.E."/>
            <person name="van Eijk R."/>
            <person name="Schleper C."/>
            <person name="Guy L."/>
            <person name="Ettema T.J."/>
        </authorList>
    </citation>
    <scope>NUCLEOTIDE SEQUENCE</scope>
</reference>
<feature type="transmembrane region" description="Helical" evidence="8">
    <location>
        <begin position="170"/>
        <end position="191"/>
    </location>
</feature>
<comment type="similarity">
    <text evidence="2">Belongs to the ExbB/TolQ family.</text>
</comment>
<evidence type="ECO:0000256" key="2">
    <source>
        <dbReference type="ARBA" id="ARBA00010442"/>
    </source>
</evidence>
<organism evidence="10">
    <name type="scientific">marine sediment metagenome</name>
    <dbReference type="NCBI Taxonomy" id="412755"/>
    <lineage>
        <taxon>unclassified sequences</taxon>
        <taxon>metagenomes</taxon>
        <taxon>ecological metagenomes</taxon>
    </lineage>
</organism>
<dbReference type="PANTHER" id="PTHR30625">
    <property type="entry name" value="PROTEIN TOLQ"/>
    <property type="match status" value="1"/>
</dbReference>
<feature type="region of interest" description="Disordered" evidence="7">
    <location>
        <begin position="22"/>
        <end position="51"/>
    </location>
</feature>
<evidence type="ECO:0000256" key="1">
    <source>
        <dbReference type="ARBA" id="ARBA00004651"/>
    </source>
</evidence>
<feature type="non-terminal residue" evidence="10">
    <location>
        <position position="1"/>
    </location>
</feature>
<feature type="domain" description="MotA/TolQ/ExbB proton channel" evidence="9">
    <location>
        <begin position="130"/>
        <end position="248"/>
    </location>
</feature>
<feature type="transmembrane region" description="Helical" evidence="8">
    <location>
        <begin position="211"/>
        <end position="236"/>
    </location>
</feature>
<protein>
    <recommendedName>
        <fullName evidence="9">MotA/TolQ/ExbB proton channel domain-containing protein</fullName>
    </recommendedName>
</protein>
<feature type="compositionally biased region" description="Acidic residues" evidence="7">
    <location>
        <begin position="27"/>
        <end position="37"/>
    </location>
</feature>
<evidence type="ECO:0000256" key="3">
    <source>
        <dbReference type="ARBA" id="ARBA00022475"/>
    </source>
</evidence>
<evidence type="ECO:0000256" key="8">
    <source>
        <dbReference type="SAM" id="Phobius"/>
    </source>
</evidence>
<gene>
    <name evidence="10" type="ORF">LCGC14_2471320</name>
</gene>
<keyword evidence="3" id="KW-1003">Cell membrane</keyword>
<evidence type="ECO:0000256" key="5">
    <source>
        <dbReference type="ARBA" id="ARBA00022989"/>
    </source>
</evidence>
<dbReference type="InterPro" id="IPR050790">
    <property type="entry name" value="ExbB/TolQ_transport"/>
</dbReference>
<dbReference type="Pfam" id="PF01618">
    <property type="entry name" value="MotA_ExbB"/>
    <property type="match status" value="1"/>
</dbReference>
<dbReference type="GO" id="GO:0005886">
    <property type="term" value="C:plasma membrane"/>
    <property type="evidence" value="ECO:0007669"/>
    <property type="project" value="UniProtKB-SubCell"/>
</dbReference>
<dbReference type="InterPro" id="IPR002898">
    <property type="entry name" value="MotA_ExbB_proton_chnl"/>
</dbReference>
<comment type="subcellular location">
    <subcellularLocation>
        <location evidence="1">Cell membrane</location>
        <topology evidence="1">Multi-pass membrane protein</topology>
    </subcellularLocation>
</comment>
<dbReference type="AlphaFoldDB" id="A0A0F9DMD6"/>
<dbReference type="PANTHER" id="PTHR30625:SF11">
    <property type="entry name" value="MOTA_TOLQ_EXBB PROTON CHANNEL DOMAIN-CONTAINING PROTEIN"/>
    <property type="match status" value="1"/>
</dbReference>
<feature type="transmembrane region" description="Helical" evidence="8">
    <location>
        <begin position="67"/>
        <end position="86"/>
    </location>
</feature>
<proteinExistence type="inferred from homology"/>
<sequence>TAAEIAAAAEAYYNAIEDAAAGGGGGDDGDDGAEDASGDQASGAADEPKVEVDQTPKMSLLELLLKGGYFMIPIAGCSLLGLTVIIERFIALRHSVIIPPGFMAGLKGAFRHTSQDRQAGLDYCHANDCPIARVAAAGIRKLHRPEESVEQAIEDAGANEVAKLRRNLRVLFGVSAVSPMLGLLGTVWGMIQAFQVASLKGLGRAESLATGIYEALVTTFGGLCVAIPVLIFYYYFQGRIEHIVSMMNDVSVEFLDHYSADEELAAK</sequence>
<name>A0A0F9DMD6_9ZZZZ</name>
<keyword evidence="4 8" id="KW-0812">Transmembrane</keyword>
<dbReference type="EMBL" id="LAZR01038706">
    <property type="protein sequence ID" value="KKL18856.1"/>
    <property type="molecule type" value="Genomic_DNA"/>
</dbReference>
<evidence type="ECO:0000313" key="10">
    <source>
        <dbReference type="EMBL" id="KKL18856.1"/>
    </source>
</evidence>
<dbReference type="GO" id="GO:0017038">
    <property type="term" value="P:protein import"/>
    <property type="evidence" value="ECO:0007669"/>
    <property type="project" value="TreeGrafter"/>
</dbReference>
<comment type="caution">
    <text evidence="10">The sequence shown here is derived from an EMBL/GenBank/DDBJ whole genome shotgun (WGS) entry which is preliminary data.</text>
</comment>
<evidence type="ECO:0000256" key="6">
    <source>
        <dbReference type="ARBA" id="ARBA00023136"/>
    </source>
</evidence>
<evidence type="ECO:0000259" key="9">
    <source>
        <dbReference type="Pfam" id="PF01618"/>
    </source>
</evidence>
<accession>A0A0F9DMD6</accession>
<keyword evidence="5 8" id="KW-1133">Transmembrane helix</keyword>